<dbReference type="CDD" id="cd14797">
    <property type="entry name" value="DUF302"/>
    <property type="match status" value="1"/>
</dbReference>
<evidence type="ECO:0000313" key="3">
    <source>
        <dbReference type="Proteomes" id="UP000028027"/>
    </source>
</evidence>
<sequence length="128" mass="14352">MSFTHTVKTQKSIDDAVSDLTEDLKEIGFGVLETLDFKKILADKGLEFADNYRLMEVCNPNLAKQVLEANPDLGLLLPCTIAVYQKNKENYISLARPTSLLSMVSENNLKFSGEEIEENLIKVIEKAK</sequence>
<name>A0A081S4K4_9ARCH</name>
<dbReference type="EMBL" id="JNVL01000024">
    <property type="protein sequence ID" value="KER05857.1"/>
    <property type="molecule type" value="Genomic_DNA"/>
</dbReference>
<dbReference type="Pfam" id="PF03625">
    <property type="entry name" value="DUF302"/>
    <property type="match status" value="1"/>
</dbReference>
<dbReference type="SUPFAM" id="SSF103247">
    <property type="entry name" value="TT1751-like"/>
    <property type="match status" value="1"/>
</dbReference>
<dbReference type="PANTHER" id="PTHR38342:SF1">
    <property type="entry name" value="SLR5037 PROTEIN"/>
    <property type="match status" value="1"/>
</dbReference>
<keyword evidence="3" id="KW-1185">Reference proteome</keyword>
<dbReference type="InterPro" id="IPR035923">
    <property type="entry name" value="TT1751-like_sf"/>
</dbReference>
<dbReference type="InterPro" id="IPR005180">
    <property type="entry name" value="DUF302"/>
</dbReference>
<dbReference type="AlphaFoldDB" id="A0A081S4K4"/>
<dbReference type="InterPro" id="IPR016796">
    <property type="entry name" value="UCP021774"/>
</dbReference>
<evidence type="ECO:0000259" key="1">
    <source>
        <dbReference type="Pfam" id="PF03625"/>
    </source>
</evidence>
<protein>
    <recommendedName>
        <fullName evidence="1">DUF302 domain-containing protein</fullName>
    </recommendedName>
</protein>
<dbReference type="Proteomes" id="UP000028027">
    <property type="component" value="Unassembled WGS sequence"/>
</dbReference>
<comment type="caution">
    <text evidence="2">The sequence shown here is derived from an EMBL/GenBank/DDBJ whole genome shotgun (WGS) entry which is preliminary data.</text>
</comment>
<proteinExistence type="predicted"/>
<dbReference type="Gene3D" id="3.30.310.70">
    <property type="entry name" value="TT1751-like domain"/>
    <property type="match status" value="1"/>
</dbReference>
<evidence type="ECO:0000313" key="2">
    <source>
        <dbReference type="EMBL" id="KER05857.1"/>
    </source>
</evidence>
<dbReference type="PANTHER" id="PTHR38342">
    <property type="entry name" value="SLR5037 PROTEIN"/>
    <property type="match status" value="1"/>
</dbReference>
<dbReference type="PIRSF" id="PIRSF021774">
    <property type="entry name" value="UCP021774"/>
    <property type="match status" value="1"/>
</dbReference>
<feature type="domain" description="DUF302" evidence="1">
    <location>
        <begin position="35"/>
        <end position="97"/>
    </location>
</feature>
<organism evidence="2 3">
    <name type="scientific">Marine Group I thaumarchaeote SCGC AAA799-E16</name>
    <dbReference type="NCBI Taxonomy" id="1502292"/>
    <lineage>
        <taxon>Archaea</taxon>
        <taxon>Nitrososphaerota</taxon>
        <taxon>Marine Group I</taxon>
    </lineage>
</organism>
<accession>A0A081S4K4</accession>
<reference evidence="2 3" key="1">
    <citation type="submission" date="2014-06" db="EMBL/GenBank/DDBJ databases">
        <authorList>
            <person name="Ngugi D.K."/>
            <person name="Blom J."/>
            <person name="Alam I."/>
            <person name="Rashid M."/>
            <person name="Ba Alawi W."/>
            <person name="Zhang G."/>
            <person name="Hikmawan T."/>
            <person name="Guan Y."/>
            <person name="Antunes A."/>
            <person name="Siam R."/>
            <person name="Eldorry H."/>
            <person name="Bajic V."/>
            <person name="Stingl U."/>
        </authorList>
    </citation>
    <scope>NUCLEOTIDE SEQUENCE [LARGE SCALE GENOMIC DNA]</scope>
    <source>
        <strain evidence="2">SCGC AAA799-E16</strain>
    </source>
</reference>
<gene>
    <name evidence="2" type="ORF">AAA799E16_01423</name>
</gene>